<protein>
    <submittedName>
        <fullName evidence="1">Uncharacterized protein</fullName>
    </submittedName>
</protein>
<dbReference type="AlphaFoldDB" id="A0A383AC78"/>
<evidence type="ECO:0000313" key="1">
    <source>
        <dbReference type="EMBL" id="SVE05231.1"/>
    </source>
</evidence>
<proteinExistence type="predicted"/>
<reference evidence="1" key="1">
    <citation type="submission" date="2018-05" db="EMBL/GenBank/DDBJ databases">
        <authorList>
            <person name="Lanie J.A."/>
            <person name="Ng W.-L."/>
            <person name="Kazmierczak K.M."/>
            <person name="Andrzejewski T.M."/>
            <person name="Davidsen T.M."/>
            <person name="Wayne K.J."/>
            <person name="Tettelin H."/>
            <person name="Glass J.I."/>
            <person name="Rusch D."/>
            <person name="Podicherti R."/>
            <person name="Tsui H.-C.T."/>
            <person name="Winkler M.E."/>
        </authorList>
    </citation>
    <scope>NUCLEOTIDE SEQUENCE</scope>
</reference>
<dbReference type="EMBL" id="UINC01190871">
    <property type="protein sequence ID" value="SVE05231.1"/>
    <property type="molecule type" value="Genomic_DNA"/>
</dbReference>
<sequence length="52" mass="5939">MLVQNCTTFHKKIVHLFCTPPKSLESWCVMRASEKSETESDLLKTGFIVKPV</sequence>
<accession>A0A383AC78</accession>
<organism evidence="1">
    <name type="scientific">marine metagenome</name>
    <dbReference type="NCBI Taxonomy" id="408172"/>
    <lineage>
        <taxon>unclassified sequences</taxon>
        <taxon>metagenomes</taxon>
        <taxon>ecological metagenomes</taxon>
    </lineage>
</organism>
<name>A0A383AC78_9ZZZZ</name>
<gene>
    <name evidence="1" type="ORF">METZ01_LOCUS458085</name>
</gene>